<dbReference type="Gene3D" id="1.10.10.10">
    <property type="entry name" value="Winged helix-like DNA-binding domain superfamily/Winged helix DNA-binding domain"/>
    <property type="match status" value="1"/>
</dbReference>
<dbReference type="InterPro" id="IPR032675">
    <property type="entry name" value="LRR_dom_sf"/>
</dbReference>
<dbReference type="ExpressionAtlas" id="K7M492">
    <property type="expression patterns" value="baseline and differential"/>
</dbReference>
<accession>K7M492</accession>
<keyword evidence="6" id="KW-0067">ATP-binding</keyword>
<dbReference type="AlphaFoldDB" id="K7M492"/>
<dbReference type="SUPFAM" id="SSF52540">
    <property type="entry name" value="P-loop containing nucleoside triphosphate hydrolases"/>
    <property type="match status" value="1"/>
</dbReference>
<dbReference type="eggNOG" id="KOG4658">
    <property type="taxonomic scope" value="Eukaryota"/>
</dbReference>
<dbReference type="InterPro" id="IPR057135">
    <property type="entry name" value="At4g27190-like_LRR"/>
</dbReference>
<dbReference type="InterPro" id="IPR002182">
    <property type="entry name" value="NB-ARC"/>
</dbReference>
<dbReference type="PANTHER" id="PTHR33463:SF105">
    <property type="entry name" value="AND NB-ARC DOMAIN DISEASE RESISTANCE PROTEIN, PUTATIVE-RELATED"/>
    <property type="match status" value="1"/>
</dbReference>
<dbReference type="EMBL" id="CM000847">
    <property type="protein sequence ID" value="KRH14134.1"/>
    <property type="molecule type" value="Genomic_DNA"/>
</dbReference>
<dbReference type="Gene3D" id="3.40.50.300">
    <property type="entry name" value="P-loop containing nucleotide triphosphate hydrolases"/>
    <property type="match status" value="1"/>
</dbReference>
<keyword evidence="5" id="KW-0611">Plant defense</keyword>
<dbReference type="Gene3D" id="3.80.10.10">
    <property type="entry name" value="Ribonuclease Inhibitor"/>
    <property type="match status" value="3"/>
</dbReference>
<keyword evidence="2" id="KW-0433">Leucine-rich repeat</keyword>
<dbReference type="GO" id="GO:0043531">
    <property type="term" value="F:ADP binding"/>
    <property type="evidence" value="ECO:0007669"/>
    <property type="project" value="InterPro"/>
</dbReference>
<evidence type="ECO:0000256" key="1">
    <source>
        <dbReference type="ARBA" id="ARBA00008894"/>
    </source>
</evidence>
<dbReference type="GO" id="GO:0005524">
    <property type="term" value="F:ATP binding"/>
    <property type="evidence" value="ECO:0007669"/>
    <property type="project" value="UniProtKB-KW"/>
</dbReference>
<evidence type="ECO:0000256" key="2">
    <source>
        <dbReference type="ARBA" id="ARBA00022614"/>
    </source>
</evidence>
<feature type="domain" description="Disease resistance protein At4g27190-like leucine-rich repeats" evidence="10">
    <location>
        <begin position="1007"/>
        <end position="1133"/>
    </location>
</feature>
<gene>
    <name evidence="11" type="ORF">GLYMA_14G008700</name>
</gene>
<feature type="domain" description="Disease resistance protein At4g27190-like leucine-rich repeats" evidence="10">
    <location>
        <begin position="723"/>
        <end position="833"/>
    </location>
</feature>
<proteinExistence type="inferred from homology"/>
<dbReference type="EnsemblPlants" id="KRH14133">
    <property type="protein sequence ID" value="KRH14133"/>
    <property type="gene ID" value="GLYMA_14G008700"/>
</dbReference>
<keyword evidence="13" id="KW-1185">Reference proteome</keyword>
<evidence type="ECO:0000256" key="7">
    <source>
        <dbReference type="SAM" id="Coils"/>
    </source>
</evidence>
<dbReference type="EnsemblPlants" id="KRH14134">
    <property type="protein sequence ID" value="KRH14134"/>
    <property type="gene ID" value="GLYMA_14G008700"/>
</dbReference>
<evidence type="ECO:0000259" key="9">
    <source>
        <dbReference type="Pfam" id="PF00931"/>
    </source>
</evidence>
<dbReference type="Gramene" id="KRH14134">
    <property type="protein sequence ID" value="KRH14134"/>
    <property type="gene ID" value="GLYMA_14G008700"/>
</dbReference>
<feature type="coiled-coil region" evidence="7">
    <location>
        <begin position="1819"/>
        <end position="1846"/>
    </location>
</feature>
<dbReference type="KEGG" id="gmx:100786033"/>
<comment type="similarity">
    <text evidence="1">Belongs to the disease resistance NB-LRR family.</text>
</comment>
<feature type="domain" description="Disease resistance protein At4g27190-like leucine-rich repeats" evidence="10">
    <location>
        <begin position="1210"/>
        <end position="1266"/>
    </location>
</feature>
<evidence type="ECO:0000256" key="4">
    <source>
        <dbReference type="ARBA" id="ARBA00022741"/>
    </source>
</evidence>
<dbReference type="Proteomes" id="UP000008827">
    <property type="component" value="Chromosome 14"/>
</dbReference>
<dbReference type="InterPro" id="IPR050905">
    <property type="entry name" value="Plant_NBS-LRR"/>
</dbReference>
<dbReference type="Pfam" id="PF00931">
    <property type="entry name" value="NB-ARC"/>
    <property type="match status" value="1"/>
</dbReference>
<dbReference type="InterPro" id="IPR036388">
    <property type="entry name" value="WH-like_DNA-bd_sf"/>
</dbReference>
<sequence>MECLYGFASSISRDLVCGAINQLRYPCYFNNLIEELEKEEGNLIVTRNDVQKFVAHANNQTRTTAEVVNHWLQDAENDIDNVNQLLKEARTKKSCCFGHSPNWIWRYCVGKKLANKTRDLEKRIQRGRPYIQIERNTTLPSSTLDILSEKCMNFDSRESSYEKLMEALKDNEVAMIGLYGMGGCGKTTLGMEVTKIAKAEDLFDKVLFVPVSSTVDVPRIQEKIASSMGYGFPENEKGERERAQRLCMRLTQENKLLVILDDVWEKLDFGAIGIPFFEHHKGCKVLITTRSEAVCTSMDCQRMIHLPILTSEEAWALFQEKALITEGTPDTVKHLARLISNECKGLPVAIAAVASTLKGKAEVEWRVALGRLKSSKPMNIEKGLQDPYKCLQLSYDNLDSEEAKSLFLLCSVFPEDYEIPTELLTRCAIGLGVVGEVRSYEEARSEVIAAKIKLMSSCLLLNAFHERVKMHDFHRNVAHLIAKNEDKVIKCELEKDATLEQISVRYLWCVKFPNDLDCSSLEFLCIKTKLEISDQIFRRMENLRVMYLDNGGWHKLPLSTMTFKTLKNLRCLILSNWVLSDISFISDMKKLECLALSDCYLPSFLELQNDGVVAQLTNLKSLMLYKCDMETNNFDVVRRIPRLEELCIINRQQEWDVYNENTIKFSNTFSVPQELQWYTIKLGSLRQDDEDDDANFISHKRTLLLSCFHISNKAIKDLAKKAKVLSIANTQGGAKNIIPDIFQLEKGDIHELNKLEICNSKEIECLVDTSNHLSEVGILFSELLKLKICKMDQLRVLWHGCIPPSGPFEKLEKLHLSNCAQLTSFFTHAIVQSHVQSTIFQNLQEVIISGCRELKYVFSANTVRGLPQLKVLKIKDCNQLDQIVEDIVPSTPDMNYPLAHQDQKQELDEIIQDEQHQQFLNPHFEPNQLEIFPESTAIPGSFTLSSLTTLELRSCPTLGSLFTASTAKTLTSLEELIIEDCDGLKHILTRERGHKNQKENLVEDDREFQSDISMFLGLKRLSIEGCDLQHILSVSFVGYQAKLEDIRNKETHNNFEHLQRKNIQIGQVRLKLKKLELYDLPQMTYIWVASKSSLFLQYLKTLDIEECAKLEVIFPSCVLRCLPKLKHLEIRECTELKQIIEEDVTDKKLSDHSTQPCFPKLVDLVVKECHKLKRFFSASSSSDLLNLEVLIIDGATELEEIIGFEQGFSRNSFAFRNLGTLNITRCAKLEVIFPLSVLRCLSELKRLEIRQCKELKQIIEEDKKMSNLVSLEPCFPKLEVVVVEQCHKLKRFFSAYASNDLPNLELLIIDGAAELEELIGFKRGKGGEIEKAKVELPKLKLFIFMQLPTLHQGTELLTVKHRIVHNCPKLSLTSTTTLRELCANIPYSDFENIGLSPLDFVYSICNMIESDEVSTSSGTNELPSSQINEKSENDFIGNIPGSEAQAAATSTNSEPNKRPTPSPLDNCQRETHSHELVDGQSTSQSYFTDQQRPLGKTESAIGIPQHEQNPAPENTSPFQMNLEDPSTSKSKPPSPQVNDNNQFVLGSITETVREHKQFESRVTVFETGECPELERENKRTSNLQKLEQKLSPISSPNMIEFLDKESSNEAGFPDQHALGESMNIEETGKESIQEGHPLEGATVKTLSTGVGSISLGSGVVTLTDISSRDILAQDFQIQEIMPCQEIQIQEGLNLMDKQEGTGIISNNSIEVSPDIRTRLGAYKHFVDLDDTQVALLEEAVKKYPHLWNTCEMCSERFQALMLKSLAEILLFLRNETAVSITPQRKNEFHRLCNVAVQLGFERSWVDEMHQRVVARDPELDNARAAIRKLLKRRDHLTQELRDIQNELKILDDFLDAQTKCFDF</sequence>
<evidence type="ECO:0000313" key="13">
    <source>
        <dbReference type="Proteomes" id="UP000008827"/>
    </source>
</evidence>
<evidence type="ECO:0000313" key="11">
    <source>
        <dbReference type="EMBL" id="KRH14133.1"/>
    </source>
</evidence>
<dbReference type="Pfam" id="PF23247">
    <property type="entry name" value="LRR_RPS2"/>
    <property type="match status" value="5"/>
</dbReference>
<dbReference type="PRINTS" id="PR00364">
    <property type="entry name" value="DISEASERSIST"/>
</dbReference>
<reference evidence="12" key="2">
    <citation type="submission" date="2018-02" db="UniProtKB">
        <authorList>
            <consortium name="EnsemblPlants"/>
        </authorList>
    </citation>
    <scope>IDENTIFICATION</scope>
    <source>
        <strain evidence="12">Williams 82</strain>
    </source>
</reference>
<evidence type="ECO:0000256" key="6">
    <source>
        <dbReference type="ARBA" id="ARBA00022840"/>
    </source>
</evidence>
<protein>
    <submittedName>
        <fullName evidence="11 12">Uncharacterized protein</fullName>
    </submittedName>
</protein>
<evidence type="ECO:0000259" key="10">
    <source>
        <dbReference type="Pfam" id="PF23247"/>
    </source>
</evidence>
<name>K7M492_SOYBN</name>
<feature type="region of interest" description="Disordered" evidence="8">
    <location>
        <begin position="1444"/>
        <end position="1540"/>
    </location>
</feature>
<feature type="compositionally biased region" description="Basic and acidic residues" evidence="8">
    <location>
        <begin position="1467"/>
        <end position="1477"/>
    </location>
</feature>
<dbReference type="Gramene" id="KRH14133">
    <property type="protein sequence ID" value="KRH14133"/>
    <property type="gene ID" value="GLYMA_14G008700"/>
</dbReference>
<evidence type="ECO:0000256" key="3">
    <source>
        <dbReference type="ARBA" id="ARBA00022737"/>
    </source>
</evidence>
<feature type="compositionally biased region" description="Polar residues" evidence="8">
    <location>
        <begin position="1479"/>
        <end position="1491"/>
    </location>
</feature>
<dbReference type="SUPFAM" id="SSF52058">
    <property type="entry name" value="L domain-like"/>
    <property type="match status" value="2"/>
</dbReference>
<keyword evidence="7" id="KW-0175">Coiled coil</keyword>
<feature type="domain" description="NB-ARC" evidence="9">
    <location>
        <begin position="158"/>
        <end position="323"/>
    </location>
</feature>
<dbReference type="EMBL" id="CM000847">
    <property type="protein sequence ID" value="KRH14133.1"/>
    <property type="molecule type" value="Genomic_DNA"/>
</dbReference>
<evidence type="ECO:0000256" key="5">
    <source>
        <dbReference type="ARBA" id="ARBA00022821"/>
    </source>
</evidence>
<feature type="domain" description="Disease resistance protein At4g27190-like leucine-rich repeats" evidence="10">
    <location>
        <begin position="940"/>
        <end position="982"/>
    </location>
</feature>
<dbReference type="Gene3D" id="1.10.8.430">
    <property type="entry name" value="Helical domain of apoptotic protease-activating factors"/>
    <property type="match status" value="1"/>
</dbReference>
<keyword evidence="3" id="KW-0677">Repeat</keyword>
<feature type="compositionally biased region" description="Polar residues" evidence="8">
    <location>
        <begin position="1506"/>
        <end position="1519"/>
    </location>
</feature>
<dbReference type="InterPro" id="IPR027417">
    <property type="entry name" value="P-loop_NTPase"/>
</dbReference>
<keyword evidence="4" id="KW-0547">Nucleotide-binding</keyword>
<dbReference type="HOGENOM" id="CLU_002035_0_0_1"/>
<dbReference type="PANTHER" id="PTHR33463">
    <property type="entry name" value="NB-ARC DOMAIN-CONTAINING PROTEIN-RELATED"/>
    <property type="match status" value="1"/>
</dbReference>
<reference evidence="11" key="3">
    <citation type="submission" date="2018-07" db="EMBL/GenBank/DDBJ databases">
        <title>WGS assembly of Glycine max.</title>
        <authorList>
            <person name="Schmutz J."/>
            <person name="Cannon S."/>
            <person name="Schlueter J."/>
            <person name="Ma J."/>
            <person name="Mitros T."/>
            <person name="Nelson W."/>
            <person name="Hyten D."/>
            <person name="Song Q."/>
            <person name="Thelen J."/>
            <person name="Cheng J."/>
            <person name="Xu D."/>
            <person name="Hellsten U."/>
            <person name="May G."/>
            <person name="Yu Y."/>
            <person name="Sakurai T."/>
            <person name="Umezawa T."/>
            <person name="Bhattacharyya M."/>
            <person name="Sandhu D."/>
            <person name="Valliyodan B."/>
            <person name="Lindquist E."/>
            <person name="Peto M."/>
            <person name="Grant D."/>
            <person name="Shu S."/>
            <person name="Goodstein D."/>
            <person name="Barry K."/>
            <person name="Futrell-Griggs M."/>
            <person name="Abernathy B."/>
            <person name="Du J."/>
            <person name="Tian Z."/>
            <person name="Zhu L."/>
            <person name="Gill N."/>
            <person name="Joshi T."/>
            <person name="Libault M."/>
            <person name="Sethuraman A."/>
            <person name="Zhang X."/>
            <person name="Shinozaki K."/>
            <person name="Nguyen H."/>
            <person name="Wing R."/>
            <person name="Cregan P."/>
            <person name="Specht J."/>
            <person name="Grimwood J."/>
            <person name="Rokhsar D."/>
            <person name="Stacey G."/>
            <person name="Shoemaker R."/>
            <person name="Jackson S."/>
        </authorList>
    </citation>
    <scope>NUCLEOTIDE SEQUENCE</scope>
    <source>
        <tissue evidence="11">Callus</tissue>
    </source>
</reference>
<feature type="domain" description="Disease resistance protein At4g27190-like leucine-rich repeats" evidence="10">
    <location>
        <begin position="836"/>
        <end position="878"/>
    </location>
</feature>
<evidence type="ECO:0000256" key="8">
    <source>
        <dbReference type="SAM" id="MobiDB-lite"/>
    </source>
</evidence>
<dbReference type="InterPro" id="IPR042197">
    <property type="entry name" value="Apaf_helical"/>
</dbReference>
<evidence type="ECO:0000313" key="12">
    <source>
        <dbReference type="EnsemblPlants" id="KRH14133"/>
    </source>
</evidence>
<dbReference type="PaxDb" id="3847-GLYMA14G01231.1"/>
<organism evidence="12">
    <name type="scientific">Glycine max</name>
    <name type="common">Soybean</name>
    <name type="synonym">Glycine hispida</name>
    <dbReference type="NCBI Taxonomy" id="3847"/>
    <lineage>
        <taxon>Eukaryota</taxon>
        <taxon>Viridiplantae</taxon>
        <taxon>Streptophyta</taxon>
        <taxon>Embryophyta</taxon>
        <taxon>Tracheophyta</taxon>
        <taxon>Spermatophyta</taxon>
        <taxon>Magnoliopsida</taxon>
        <taxon>eudicotyledons</taxon>
        <taxon>Gunneridae</taxon>
        <taxon>Pentapetalae</taxon>
        <taxon>rosids</taxon>
        <taxon>fabids</taxon>
        <taxon>Fabales</taxon>
        <taxon>Fabaceae</taxon>
        <taxon>Papilionoideae</taxon>
        <taxon>50 kb inversion clade</taxon>
        <taxon>NPAAA clade</taxon>
        <taxon>indigoferoid/millettioid clade</taxon>
        <taxon>Phaseoleae</taxon>
        <taxon>Glycine</taxon>
        <taxon>Glycine subgen. Soja</taxon>
    </lineage>
</organism>
<dbReference type="GO" id="GO:0098542">
    <property type="term" value="P:defense response to other organism"/>
    <property type="evidence" value="ECO:0000318"/>
    <property type="project" value="GO_Central"/>
</dbReference>
<dbReference type="FunFam" id="3.40.50.300:FF:001091">
    <property type="entry name" value="Probable disease resistance protein At1g61300"/>
    <property type="match status" value="1"/>
</dbReference>
<reference evidence="11 12" key="1">
    <citation type="journal article" date="2010" name="Nature">
        <title>Genome sequence of the palaeopolyploid soybean.</title>
        <authorList>
            <person name="Schmutz J."/>
            <person name="Cannon S.B."/>
            <person name="Schlueter J."/>
            <person name="Ma J."/>
            <person name="Mitros T."/>
            <person name="Nelson W."/>
            <person name="Hyten D.L."/>
            <person name="Song Q."/>
            <person name="Thelen J.J."/>
            <person name="Cheng J."/>
            <person name="Xu D."/>
            <person name="Hellsten U."/>
            <person name="May G.D."/>
            <person name="Yu Y."/>
            <person name="Sakurai T."/>
            <person name="Umezawa T."/>
            <person name="Bhattacharyya M.K."/>
            <person name="Sandhu D."/>
            <person name="Valliyodan B."/>
            <person name="Lindquist E."/>
            <person name="Peto M."/>
            <person name="Grant D."/>
            <person name="Shu S."/>
            <person name="Goodstein D."/>
            <person name="Barry K."/>
            <person name="Futrell-Griggs M."/>
            <person name="Abernathy B."/>
            <person name="Du J."/>
            <person name="Tian Z."/>
            <person name="Zhu L."/>
            <person name="Gill N."/>
            <person name="Joshi T."/>
            <person name="Libault M."/>
            <person name="Sethuraman A."/>
            <person name="Zhang X.-C."/>
            <person name="Shinozaki K."/>
            <person name="Nguyen H.T."/>
            <person name="Wing R.A."/>
            <person name="Cregan P."/>
            <person name="Specht J."/>
            <person name="Grimwood J."/>
            <person name="Rokhsar D."/>
            <person name="Stacey G."/>
            <person name="Shoemaker R.C."/>
            <person name="Jackson S.A."/>
        </authorList>
    </citation>
    <scope>NUCLEOTIDE SEQUENCE [LARGE SCALE GENOMIC DNA]</scope>
    <source>
        <strain evidence="12">cv. Williams 82</strain>
        <tissue evidence="11">Callus</tissue>
    </source>
</reference>